<dbReference type="InterPro" id="IPR029058">
    <property type="entry name" value="AB_hydrolase_fold"/>
</dbReference>
<dbReference type="InterPro" id="IPR000073">
    <property type="entry name" value="AB_hydrolase_1"/>
</dbReference>
<reference evidence="2 3" key="1">
    <citation type="submission" date="2020-07" db="EMBL/GenBank/DDBJ databases">
        <title>Sequencing the genomes of 1000 actinobacteria strains.</title>
        <authorList>
            <person name="Klenk H.-P."/>
        </authorList>
    </citation>
    <scope>NUCLEOTIDE SEQUENCE [LARGE SCALE GENOMIC DNA]</scope>
    <source>
        <strain evidence="2 3">LI1</strain>
    </source>
</reference>
<keyword evidence="3" id="KW-1185">Reference proteome</keyword>
<gene>
    <name evidence="2" type="ORF">HNR05_000815</name>
</gene>
<dbReference type="Proteomes" id="UP000537260">
    <property type="component" value="Unassembled WGS sequence"/>
</dbReference>
<evidence type="ECO:0000313" key="3">
    <source>
        <dbReference type="Proteomes" id="UP000537260"/>
    </source>
</evidence>
<dbReference type="PANTHER" id="PTHR43358:SF4">
    <property type="entry name" value="ALPHA_BETA HYDROLASE FOLD-1 DOMAIN-CONTAINING PROTEIN"/>
    <property type="match status" value="1"/>
</dbReference>
<feature type="domain" description="AB hydrolase-1" evidence="1">
    <location>
        <begin position="170"/>
        <end position="351"/>
    </location>
</feature>
<evidence type="ECO:0000313" key="2">
    <source>
        <dbReference type="EMBL" id="NYJ19024.1"/>
    </source>
</evidence>
<comment type="caution">
    <text evidence="2">The sequence shown here is derived from an EMBL/GenBank/DDBJ whole genome shotgun (WGS) entry which is preliminary data.</text>
</comment>
<dbReference type="InterPro" id="IPR052920">
    <property type="entry name" value="DNA-binding_regulatory"/>
</dbReference>
<name>A0A7Z0J5M1_9MICO</name>
<evidence type="ECO:0000259" key="1">
    <source>
        <dbReference type="Pfam" id="PF12697"/>
    </source>
</evidence>
<dbReference type="GO" id="GO:0003824">
    <property type="term" value="F:catalytic activity"/>
    <property type="evidence" value="ECO:0007669"/>
    <property type="project" value="UniProtKB-ARBA"/>
</dbReference>
<organism evidence="2 3">
    <name type="scientific">Glaciibacter psychrotolerans</name>
    <dbReference type="NCBI Taxonomy" id="670054"/>
    <lineage>
        <taxon>Bacteria</taxon>
        <taxon>Bacillati</taxon>
        <taxon>Actinomycetota</taxon>
        <taxon>Actinomycetes</taxon>
        <taxon>Micrococcales</taxon>
        <taxon>Microbacteriaceae</taxon>
        <taxon>Glaciibacter</taxon>
    </lineage>
</organism>
<dbReference type="PANTHER" id="PTHR43358">
    <property type="entry name" value="ALPHA/BETA-HYDROLASE"/>
    <property type="match status" value="1"/>
</dbReference>
<dbReference type="Gene3D" id="3.40.50.1820">
    <property type="entry name" value="alpha/beta hydrolase"/>
    <property type="match status" value="1"/>
</dbReference>
<dbReference type="EMBL" id="JACCFM010000001">
    <property type="protein sequence ID" value="NYJ19024.1"/>
    <property type="molecule type" value="Genomic_DNA"/>
</dbReference>
<dbReference type="SUPFAM" id="SSF53474">
    <property type="entry name" value="alpha/beta-Hydrolases"/>
    <property type="match status" value="1"/>
</dbReference>
<dbReference type="Pfam" id="PF12697">
    <property type="entry name" value="Abhydrolase_6"/>
    <property type="match status" value="1"/>
</dbReference>
<proteinExistence type="predicted"/>
<dbReference type="RefSeq" id="WP_179577849.1">
    <property type="nucleotide sequence ID" value="NZ_JACCFM010000001.1"/>
</dbReference>
<accession>A0A7Z0J5M1</accession>
<dbReference type="AlphaFoldDB" id="A0A7Z0J5M1"/>
<protein>
    <submittedName>
        <fullName evidence="2">Pimeloyl-ACP methyl ester carboxylesterase</fullName>
    </submittedName>
</protein>
<sequence length="382" mass="41444">MAVGTGALALAGATALGVLISVMARTVVTPPRQNSDDVRVIAADLQAGTLTLQATPDSMVPGHYGFWFSGDAGHARLGEILASDPHSVTRRVERVDFGNLGTARMGRWSGWVYLGPWSLPVPFTNVLIRTEGGQAPAWQIPPAREADAESGDWAIHVHGRAVRRQEALRAVSVFRDAGYTSLLVSYRNDGDAPFSTDRRYGLGDTEWQDIDAALDFALAHGAKRVVLMGWSMGGAIVLQTALRARHRSHVVGIVLDSPVINWAEVVAFQGTLLRLPASVARGAIQVMGHRWGRALTGQSAPIDFHRLDLVARAADLRVPVLLLHSDDDGYVPSTASRALAARRPDLITFVPFATARHTKLWNHDSEKWTGAIRSWLDDLTAR</sequence>